<dbReference type="RefSeq" id="WP_258433228.1">
    <property type="nucleotide sequence ID" value="NZ_JANSGW010000008.1"/>
</dbReference>
<comment type="function">
    <text evidence="2">Counteracts the endogenous Pycsar antiviral defense system. Phosphodiesterase that enables metal-dependent hydrolysis of host cyclic nucleotide Pycsar defense signals such as cCMP and cUMP.</text>
</comment>
<reference evidence="5" key="1">
    <citation type="submission" date="2022-09" db="EMBL/GenBank/DDBJ databases">
        <title>Genome analysis and characterization of larvicidal activity of Brevibacillus strains.</title>
        <authorList>
            <person name="Patrusheva E.V."/>
            <person name="Izotova A.O."/>
            <person name="Toshchakov S.V."/>
            <person name="Sineoky S.P."/>
        </authorList>
    </citation>
    <scope>NUCLEOTIDE SEQUENCE</scope>
    <source>
        <strain evidence="5">VKPM_B-13247</strain>
    </source>
</reference>
<proteinExistence type="predicted"/>
<sequence>MQQLVQISKRILYVPPYQETDRPILAAIVGDEKTLLIDAGNSSNHAKLFLEQLGEKGIKADWLVLTHWHWDHVFGLNEMDMPIVSHSQTLQYIKELMDLTWTDCALDKRVELGIEIPFCAEAIKKELGTNRDVTLRLPELTFNSRMTIHLGGVSCVIEHVGGDHSSDSSLIYIPEEKVLFLGDCLYPNIYAKKWNYTVEKSRKLVEQLEKYDANIIFLSHQEAPLTKEEFEAELLLLKNTAFFTEKFKGNQEKISKGMTALLHRELNEDETETVRFFVDGFGKL</sequence>
<dbReference type="Proteomes" id="UP001077662">
    <property type="component" value="Unassembled WGS sequence"/>
</dbReference>
<gene>
    <name evidence="5" type="ORF">O0554_07110</name>
</gene>
<evidence type="ECO:0000256" key="2">
    <source>
        <dbReference type="ARBA" id="ARBA00034301"/>
    </source>
</evidence>
<accession>A0AAP3DE19</accession>
<dbReference type="SUPFAM" id="SSF56281">
    <property type="entry name" value="Metallo-hydrolase/oxidoreductase"/>
    <property type="match status" value="1"/>
</dbReference>
<dbReference type="InterPro" id="IPR001279">
    <property type="entry name" value="Metallo-B-lactamas"/>
</dbReference>
<feature type="domain" description="Metallo-beta-lactamase" evidence="4">
    <location>
        <begin position="23"/>
        <end position="220"/>
    </location>
</feature>
<comment type="caution">
    <text evidence="5">The sequence shown here is derived from an EMBL/GenBank/DDBJ whole genome shotgun (WGS) entry which is preliminary data.</text>
</comment>
<evidence type="ECO:0000256" key="3">
    <source>
        <dbReference type="ARBA" id="ARBA00048505"/>
    </source>
</evidence>
<organism evidence="5 6">
    <name type="scientific">Brevibacillus laterosporus</name>
    <name type="common">Bacillus laterosporus</name>
    <dbReference type="NCBI Taxonomy" id="1465"/>
    <lineage>
        <taxon>Bacteria</taxon>
        <taxon>Bacillati</taxon>
        <taxon>Bacillota</taxon>
        <taxon>Bacilli</taxon>
        <taxon>Bacillales</taxon>
        <taxon>Paenibacillaceae</taxon>
        <taxon>Brevibacillus</taxon>
    </lineage>
</organism>
<dbReference type="InterPro" id="IPR050855">
    <property type="entry name" value="NDM-1-like"/>
</dbReference>
<dbReference type="AlphaFoldDB" id="A0AAP3DE19"/>
<protein>
    <submittedName>
        <fullName evidence="5">MBL fold metallo-hydrolase</fullName>
    </submittedName>
</protein>
<evidence type="ECO:0000313" key="5">
    <source>
        <dbReference type="EMBL" id="MCZ0806689.1"/>
    </source>
</evidence>
<evidence type="ECO:0000256" key="1">
    <source>
        <dbReference type="ARBA" id="ARBA00034221"/>
    </source>
</evidence>
<evidence type="ECO:0000259" key="4">
    <source>
        <dbReference type="SMART" id="SM00849"/>
    </source>
</evidence>
<evidence type="ECO:0000313" key="6">
    <source>
        <dbReference type="Proteomes" id="UP001077662"/>
    </source>
</evidence>
<comment type="catalytic activity">
    <reaction evidence="1">
        <text>3',5'-cyclic CMP + H2O = CMP + H(+)</text>
        <dbReference type="Rhea" id="RHEA:72675"/>
        <dbReference type="ChEBI" id="CHEBI:15377"/>
        <dbReference type="ChEBI" id="CHEBI:15378"/>
        <dbReference type="ChEBI" id="CHEBI:58003"/>
        <dbReference type="ChEBI" id="CHEBI:60377"/>
    </reaction>
    <physiologicalReaction direction="left-to-right" evidence="1">
        <dbReference type="Rhea" id="RHEA:72676"/>
    </physiologicalReaction>
</comment>
<dbReference type="InterPro" id="IPR036866">
    <property type="entry name" value="RibonucZ/Hydroxyglut_hydro"/>
</dbReference>
<dbReference type="PANTHER" id="PTHR42951">
    <property type="entry name" value="METALLO-BETA-LACTAMASE DOMAIN-CONTAINING"/>
    <property type="match status" value="1"/>
</dbReference>
<dbReference type="PANTHER" id="PTHR42951:SF4">
    <property type="entry name" value="ACYL-COENZYME A THIOESTERASE MBLAC2"/>
    <property type="match status" value="1"/>
</dbReference>
<dbReference type="SMART" id="SM00849">
    <property type="entry name" value="Lactamase_B"/>
    <property type="match status" value="1"/>
</dbReference>
<dbReference type="Pfam" id="PF00753">
    <property type="entry name" value="Lactamase_B"/>
    <property type="match status" value="1"/>
</dbReference>
<dbReference type="EMBL" id="JAPTNE010000008">
    <property type="protein sequence ID" value="MCZ0806689.1"/>
    <property type="molecule type" value="Genomic_DNA"/>
</dbReference>
<name>A0AAP3DE19_BRELA</name>
<dbReference type="Gene3D" id="3.60.15.10">
    <property type="entry name" value="Ribonuclease Z/Hydroxyacylglutathione hydrolase-like"/>
    <property type="match status" value="1"/>
</dbReference>
<comment type="catalytic activity">
    <reaction evidence="3">
        <text>3',5'-cyclic UMP + H2O = UMP + H(+)</text>
        <dbReference type="Rhea" id="RHEA:70575"/>
        <dbReference type="ChEBI" id="CHEBI:15377"/>
        <dbReference type="ChEBI" id="CHEBI:15378"/>
        <dbReference type="ChEBI" id="CHEBI:57865"/>
        <dbReference type="ChEBI" id="CHEBI:184387"/>
    </reaction>
    <physiologicalReaction direction="left-to-right" evidence="3">
        <dbReference type="Rhea" id="RHEA:70576"/>
    </physiologicalReaction>
</comment>